<accession>A0A1Y3XWB5</accession>
<name>A0A1Y3XWB5_9ACTN</name>
<dbReference type="InterPro" id="IPR011990">
    <property type="entry name" value="TPR-like_helical_dom_sf"/>
</dbReference>
<comment type="caution">
    <text evidence="2">The sequence shown here is derived from an EMBL/GenBank/DDBJ whole genome shotgun (WGS) entry which is preliminary data.</text>
</comment>
<dbReference type="OrthoDB" id="3185430at2"/>
<dbReference type="Pfam" id="PF03704">
    <property type="entry name" value="BTAD"/>
    <property type="match status" value="1"/>
</dbReference>
<evidence type="ECO:0000259" key="1">
    <source>
        <dbReference type="Pfam" id="PF03704"/>
    </source>
</evidence>
<protein>
    <recommendedName>
        <fullName evidence="1">Bacterial transcriptional activator domain-containing protein</fullName>
    </recommendedName>
</protein>
<proteinExistence type="predicted"/>
<dbReference type="InterPro" id="IPR005158">
    <property type="entry name" value="BTAD"/>
</dbReference>
<dbReference type="Proteomes" id="UP000195781">
    <property type="component" value="Unassembled WGS sequence"/>
</dbReference>
<evidence type="ECO:0000313" key="2">
    <source>
        <dbReference type="EMBL" id="OUN89846.1"/>
    </source>
</evidence>
<evidence type="ECO:0000313" key="3">
    <source>
        <dbReference type="Proteomes" id="UP000195781"/>
    </source>
</evidence>
<organism evidence="2 3">
    <name type="scientific">[Collinsella] massiliensis</name>
    <dbReference type="NCBI Taxonomy" id="1232426"/>
    <lineage>
        <taxon>Bacteria</taxon>
        <taxon>Bacillati</taxon>
        <taxon>Actinomycetota</taxon>
        <taxon>Coriobacteriia</taxon>
        <taxon>Coriobacteriales</taxon>
        <taxon>Coriobacteriaceae</taxon>
        <taxon>Enorma</taxon>
    </lineage>
</organism>
<dbReference type="Gene3D" id="1.10.10.10">
    <property type="entry name" value="Winged helix-like DNA-binding domain superfamily/Winged helix DNA-binding domain"/>
    <property type="match status" value="1"/>
</dbReference>
<dbReference type="InterPro" id="IPR051677">
    <property type="entry name" value="AfsR-DnrI-RedD_regulator"/>
</dbReference>
<reference evidence="3" key="1">
    <citation type="submission" date="2017-04" db="EMBL/GenBank/DDBJ databases">
        <title>Function of individual gut microbiota members based on whole genome sequencing of pure cultures obtained from chicken caecum.</title>
        <authorList>
            <person name="Medvecky M."/>
            <person name="Cejkova D."/>
            <person name="Polansky O."/>
            <person name="Karasova D."/>
            <person name="Kubasova T."/>
            <person name="Cizek A."/>
            <person name="Rychlik I."/>
        </authorList>
    </citation>
    <scope>NUCLEOTIDE SEQUENCE [LARGE SCALE GENOMIC DNA]</scope>
    <source>
        <strain evidence="3">An5</strain>
    </source>
</reference>
<feature type="domain" description="Bacterial transcriptional activator" evidence="1">
    <location>
        <begin position="829"/>
        <end position="971"/>
    </location>
</feature>
<dbReference type="GO" id="GO:0003677">
    <property type="term" value="F:DNA binding"/>
    <property type="evidence" value="ECO:0007669"/>
    <property type="project" value="InterPro"/>
</dbReference>
<dbReference type="EMBL" id="NFIE01000001">
    <property type="protein sequence ID" value="OUN89846.1"/>
    <property type="molecule type" value="Genomic_DNA"/>
</dbReference>
<sequence length="980" mass="107414">MVRRTRLIQELAQQASSAGIAVLCAPPGFGKTALLIQYVDEVVNDPQRGAARLVDADHAVLSELSIQLEGIAGELAHAVRPALAIDNVPAFPDADAEAFAELLRGLRASGVEIVIACTPAAEGLVRKLGDAAKFGAGQLIVRPREYAEWSRVLSISGALDVYALTQGIPVLVAALQGMTEQAVPLPQPIEGYAVDLYHAILAELRETDEERYTLAVALLLAGSGRFRDLARAGVDVTAPALRGLLRAYPVFGEDRTAGTFACLGTEGGARRKMRESLAQEETATARRVARALLKAGRSDQAVTLVDECLAPKDAAASVDAAPLLLAVRGHASFVSGVVARRKEARASGRASLPLELAVYASALTVGDYRLARAVCSELRGRTGEVSSAAERRAWKDARVLARAMGHARGLDLPELPDKKGRGGTSLGVDFEAFELHARCRAALIEQGTWTGEAERLLEHVRDAGGVDDAVDIPLVLLRCDVLLAEALMGSLGHIGKDDAELALADRDLRERKLAPVVSYARLVRSARRLFAGAPLIDERAFTDAGTAALRASDLSLQLLATVFAGWQELVQGQAVNARFRAQQVLKLVDDDQPYLQQLAFFLERVSHLHGMSRGAVREEAGMLDLARTDLTPAEAWVSACFLAAARDDAELSAWYSLHKETLLEPSFRLFARLALSVLGPRADALRRLLPVTLAPYYIMEGEPKDEEQPLFTLIPPEYPEEVGKVSIRLLGGFSVTKNGHVLADTIWRRRKIGVLAARLAVERGSFVTRRTITEELWPGLDYTRARENLYSTLSTLRHALGQRRDGPQYLMTQGDGLCLNSEYVDSDVVRFNELAREILLGHLKMSASQLIALCLKVEGLYLGPLVVPDRCNIPYFKHMRHTLQAKFIDCMLRGIDVAIEEEDVNSALWMVEAAFRSETGREDVVRRALQVYEMAGRYGDVEDVYRMHRDYLFKHADRGPELETERVYREIENRRLRFGA</sequence>
<dbReference type="AlphaFoldDB" id="A0A1Y3XWB5"/>
<dbReference type="PANTHER" id="PTHR35807:SF2">
    <property type="entry name" value="TRANSCRIPTIONAL ACTIVATOR DOMAIN"/>
    <property type="match status" value="1"/>
</dbReference>
<dbReference type="SUPFAM" id="SSF46894">
    <property type="entry name" value="C-terminal effector domain of the bipartite response regulators"/>
    <property type="match status" value="1"/>
</dbReference>
<dbReference type="GO" id="GO:0006355">
    <property type="term" value="P:regulation of DNA-templated transcription"/>
    <property type="evidence" value="ECO:0007669"/>
    <property type="project" value="InterPro"/>
</dbReference>
<dbReference type="InterPro" id="IPR016032">
    <property type="entry name" value="Sig_transdc_resp-reg_C-effctor"/>
</dbReference>
<keyword evidence="3" id="KW-1185">Reference proteome</keyword>
<gene>
    <name evidence="2" type="ORF">B5G02_00390</name>
</gene>
<dbReference type="PANTHER" id="PTHR35807">
    <property type="entry name" value="TRANSCRIPTIONAL REGULATOR REDD-RELATED"/>
    <property type="match status" value="1"/>
</dbReference>
<dbReference type="Gene3D" id="1.25.40.10">
    <property type="entry name" value="Tetratricopeptide repeat domain"/>
    <property type="match status" value="1"/>
</dbReference>
<dbReference type="InterPro" id="IPR036388">
    <property type="entry name" value="WH-like_DNA-bd_sf"/>
</dbReference>